<keyword evidence="1" id="KW-0479">Metal-binding</keyword>
<dbReference type="Proteomes" id="UP000178449">
    <property type="component" value="Unassembled WGS sequence"/>
</dbReference>
<evidence type="ECO:0000256" key="3">
    <source>
        <dbReference type="ARBA" id="ARBA00023004"/>
    </source>
</evidence>
<evidence type="ECO:0000259" key="5">
    <source>
        <dbReference type="Pfam" id="PF00149"/>
    </source>
</evidence>
<proteinExistence type="inferred from homology"/>
<dbReference type="PANTHER" id="PTHR42988:SF2">
    <property type="entry name" value="CYCLIC NUCLEOTIDE PHOSPHODIESTERASE CBUA0032-RELATED"/>
    <property type="match status" value="1"/>
</dbReference>
<dbReference type="SUPFAM" id="SSF56300">
    <property type="entry name" value="Metallo-dependent phosphatases"/>
    <property type="match status" value="1"/>
</dbReference>
<sequence length="266" mass="29684">MKILHLSDLHFGANQAGLGGAGPFSKRLLGLSNLKLNPKRKPDPRVQEAIINQALALDWDYLILSGDLTHLGTKPELDEARTRLEPLIKKAPGRLLLTAGNHDRYVLQSLGLLEKTFGDCFPFNQNRVGIPHLITEEGWLIAELPMARPAWGAKGQVQLEYNEVKEFFLGANLPVLLYGHYPLVWPAGFREPFTHSLWAREQWAQLCELAPVAAYLHGHVHQNWAFEPPKGNYWAVNAGGSLWSGGYLLTLASNRCLPPQPLWPLA</sequence>
<gene>
    <name evidence="6" type="ORF">A2527_05980</name>
</gene>
<keyword evidence="3" id="KW-0408">Iron</keyword>
<dbReference type="PANTHER" id="PTHR42988">
    <property type="entry name" value="PHOSPHOHYDROLASE"/>
    <property type="match status" value="1"/>
</dbReference>
<evidence type="ECO:0000313" key="7">
    <source>
        <dbReference type="Proteomes" id="UP000178449"/>
    </source>
</evidence>
<dbReference type="InterPro" id="IPR029052">
    <property type="entry name" value="Metallo-depent_PP-like"/>
</dbReference>
<evidence type="ECO:0000256" key="4">
    <source>
        <dbReference type="ARBA" id="ARBA00025742"/>
    </source>
</evidence>
<evidence type="ECO:0000256" key="2">
    <source>
        <dbReference type="ARBA" id="ARBA00022801"/>
    </source>
</evidence>
<comment type="similarity">
    <text evidence="4">Belongs to the cyclic nucleotide phosphodiesterase class-III family.</text>
</comment>
<accession>A0A1F6G9G8</accession>
<dbReference type="EMBL" id="MFNE01000035">
    <property type="protein sequence ID" value="OGG94745.1"/>
    <property type="molecule type" value="Genomic_DNA"/>
</dbReference>
<dbReference type="GO" id="GO:0046872">
    <property type="term" value="F:metal ion binding"/>
    <property type="evidence" value="ECO:0007669"/>
    <property type="project" value="UniProtKB-KW"/>
</dbReference>
<dbReference type="Gene3D" id="3.60.21.10">
    <property type="match status" value="1"/>
</dbReference>
<dbReference type="InterPro" id="IPR050884">
    <property type="entry name" value="CNP_phosphodiesterase-III"/>
</dbReference>
<dbReference type="STRING" id="1817772.A2527_05980"/>
<evidence type="ECO:0000256" key="1">
    <source>
        <dbReference type="ARBA" id="ARBA00022723"/>
    </source>
</evidence>
<dbReference type="InterPro" id="IPR004843">
    <property type="entry name" value="Calcineurin-like_PHP"/>
</dbReference>
<organism evidence="6 7">
    <name type="scientific">Candidatus Lambdaproteobacteria bacterium RIFOXYD2_FULL_50_16</name>
    <dbReference type="NCBI Taxonomy" id="1817772"/>
    <lineage>
        <taxon>Bacteria</taxon>
        <taxon>Pseudomonadati</taxon>
        <taxon>Pseudomonadota</taxon>
        <taxon>Candidatus Lambdaproteobacteria</taxon>
    </lineage>
</organism>
<comment type="caution">
    <text evidence="6">The sequence shown here is derived from an EMBL/GenBank/DDBJ whole genome shotgun (WGS) entry which is preliminary data.</text>
</comment>
<dbReference type="AlphaFoldDB" id="A0A1F6G9G8"/>
<name>A0A1F6G9G8_9PROT</name>
<reference evidence="6 7" key="1">
    <citation type="journal article" date="2016" name="Nat. Commun.">
        <title>Thousands of microbial genomes shed light on interconnected biogeochemical processes in an aquifer system.</title>
        <authorList>
            <person name="Anantharaman K."/>
            <person name="Brown C.T."/>
            <person name="Hug L.A."/>
            <person name="Sharon I."/>
            <person name="Castelle C.J."/>
            <person name="Probst A.J."/>
            <person name="Thomas B.C."/>
            <person name="Singh A."/>
            <person name="Wilkins M.J."/>
            <person name="Karaoz U."/>
            <person name="Brodie E.L."/>
            <person name="Williams K.H."/>
            <person name="Hubbard S.S."/>
            <person name="Banfield J.F."/>
        </authorList>
    </citation>
    <scope>NUCLEOTIDE SEQUENCE [LARGE SCALE GENOMIC DNA]</scope>
</reference>
<dbReference type="GO" id="GO:0016787">
    <property type="term" value="F:hydrolase activity"/>
    <property type="evidence" value="ECO:0007669"/>
    <property type="project" value="UniProtKB-KW"/>
</dbReference>
<keyword evidence="2" id="KW-0378">Hydrolase</keyword>
<protein>
    <recommendedName>
        <fullName evidence="5">Calcineurin-like phosphoesterase domain-containing protein</fullName>
    </recommendedName>
</protein>
<feature type="domain" description="Calcineurin-like phosphoesterase" evidence="5">
    <location>
        <begin position="1"/>
        <end position="222"/>
    </location>
</feature>
<evidence type="ECO:0000313" key="6">
    <source>
        <dbReference type="EMBL" id="OGG94745.1"/>
    </source>
</evidence>
<dbReference type="Pfam" id="PF00149">
    <property type="entry name" value="Metallophos"/>
    <property type="match status" value="1"/>
</dbReference>